<protein>
    <recommendedName>
        <fullName evidence="3">S-adenosyl-L-methionine-dependent methyltransferase</fullName>
    </recommendedName>
</protein>
<dbReference type="GO" id="GO:0005737">
    <property type="term" value="C:cytoplasm"/>
    <property type="evidence" value="ECO:0007669"/>
    <property type="project" value="TreeGrafter"/>
</dbReference>
<organism evidence="1 2">
    <name type="scientific">Ascoidea rubescens DSM 1968</name>
    <dbReference type="NCBI Taxonomy" id="1344418"/>
    <lineage>
        <taxon>Eukaryota</taxon>
        <taxon>Fungi</taxon>
        <taxon>Dikarya</taxon>
        <taxon>Ascomycota</taxon>
        <taxon>Saccharomycotina</taxon>
        <taxon>Saccharomycetes</taxon>
        <taxon>Ascoideaceae</taxon>
        <taxon>Ascoidea</taxon>
    </lineage>
</organism>
<evidence type="ECO:0008006" key="3">
    <source>
        <dbReference type="Google" id="ProtNLM"/>
    </source>
</evidence>
<evidence type="ECO:0000313" key="1">
    <source>
        <dbReference type="EMBL" id="ODV63576.1"/>
    </source>
</evidence>
<dbReference type="Proteomes" id="UP000095038">
    <property type="component" value="Unassembled WGS sequence"/>
</dbReference>
<dbReference type="InterPro" id="IPR029063">
    <property type="entry name" value="SAM-dependent_MTases_sf"/>
</dbReference>
<dbReference type="AlphaFoldDB" id="A0A1D2VPP5"/>
<dbReference type="PANTHER" id="PTHR14614">
    <property type="entry name" value="HEPATOCELLULAR CARCINOMA-ASSOCIATED ANTIGEN"/>
    <property type="match status" value="1"/>
</dbReference>
<dbReference type="SUPFAM" id="SSF53335">
    <property type="entry name" value="S-adenosyl-L-methionine-dependent methyltransferases"/>
    <property type="match status" value="1"/>
</dbReference>
<dbReference type="EMBL" id="KV454475">
    <property type="protein sequence ID" value="ODV63576.1"/>
    <property type="molecule type" value="Genomic_DNA"/>
</dbReference>
<dbReference type="GeneID" id="30965905"/>
<proteinExistence type="predicted"/>
<dbReference type="GO" id="GO:0008757">
    <property type="term" value="F:S-adenosylmethionine-dependent methyltransferase activity"/>
    <property type="evidence" value="ECO:0007669"/>
    <property type="project" value="UniProtKB-ARBA"/>
</dbReference>
<sequence length="356" mass="40774">MKGDQLIHKLNQRIPINEIFEEIDDKSLFILTILNCQENLLTALYLISIVNPYYSKCFLSHLFNGFENLIYELQTDDLEFDERFYDFYISILSAKEGNPTDYDIIKYNLITCTSDNPNGHHTLNESQENPYITIRECPRLIGGLGTTGLRTWEASCFLSNFLINPKNHSFVTNIFNNQTVLEIGSGTSLVSLTLYKNFSSLIKKVIITDGDSSLLDNIVHGNLSLNDIQLPNDKIQVQRLLWNDPDDFSSISDFDVIIGSDLTYDRSIIPDLINLLKKSLNTNKQRFALISASVRNIETTLFFENLLTSNNLSFKIIEKCLNPSTNSYINNSTKLWFKKGTFEVRIYKIYSSKCSL</sequence>
<gene>
    <name evidence="1" type="ORF">ASCRUDRAFT_73397</name>
</gene>
<dbReference type="Gene3D" id="3.40.50.150">
    <property type="entry name" value="Vaccinia Virus protein VP39"/>
    <property type="match status" value="1"/>
</dbReference>
<dbReference type="OrthoDB" id="194386at2759"/>
<name>A0A1D2VPP5_9ASCO</name>
<reference evidence="2" key="1">
    <citation type="submission" date="2016-05" db="EMBL/GenBank/DDBJ databases">
        <title>Comparative genomics of biotechnologically important yeasts.</title>
        <authorList>
            <consortium name="DOE Joint Genome Institute"/>
            <person name="Riley R."/>
            <person name="Haridas S."/>
            <person name="Wolfe K.H."/>
            <person name="Lopes M.R."/>
            <person name="Hittinger C.T."/>
            <person name="Goker M."/>
            <person name="Salamov A."/>
            <person name="Wisecaver J."/>
            <person name="Long T.M."/>
            <person name="Aerts A.L."/>
            <person name="Barry K."/>
            <person name="Choi C."/>
            <person name="Clum A."/>
            <person name="Coughlan A.Y."/>
            <person name="Deshpande S."/>
            <person name="Douglass A.P."/>
            <person name="Hanson S.J."/>
            <person name="Klenk H.-P."/>
            <person name="Labutti K."/>
            <person name="Lapidus A."/>
            <person name="Lindquist E."/>
            <person name="Lipzen A."/>
            <person name="Meier-Kolthoff J.P."/>
            <person name="Ohm R.A."/>
            <person name="Otillar R.P."/>
            <person name="Pangilinan J."/>
            <person name="Peng Y."/>
            <person name="Rokas A."/>
            <person name="Rosa C.A."/>
            <person name="Scheuner C."/>
            <person name="Sibirny A.A."/>
            <person name="Slot J.C."/>
            <person name="Stielow J.B."/>
            <person name="Sun H."/>
            <person name="Kurtzman C.P."/>
            <person name="Blackwell M."/>
            <person name="Grigoriev I.V."/>
            <person name="Jeffries T.W."/>
        </authorList>
    </citation>
    <scope>NUCLEOTIDE SEQUENCE [LARGE SCALE GENOMIC DNA]</scope>
    <source>
        <strain evidence="2">DSM 1968</strain>
    </source>
</reference>
<dbReference type="PANTHER" id="PTHR14614:SF130">
    <property type="entry name" value="PROTEIN-LYSINE N-METHYLTRANSFERASE EEF2KMT"/>
    <property type="match status" value="1"/>
</dbReference>
<accession>A0A1D2VPP5</accession>
<dbReference type="RefSeq" id="XP_020049883.1">
    <property type="nucleotide sequence ID" value="XM_020192269.1"/>
</dbReference>
<evidence type="ECO:0000313" key="2">
    <source>
        <dbReference type="Proteomes" id="UP000095038"/>
    </source>
</evidence>
<dbReference type="STRING" id="1344418.A0A1D2VPP5"/>
<dbReference type="InParanoid" id="A0A1D2VPP5"/>
<keyword evidence="2" id="KW-1185">Reference proteome</keyword>
<dbReference type="Pfam" id="PF10294">
    <property type="entry name" value="Methyltransf_16"/>
    <property type="match status" value="1"/>
</dbReference>
<dbReference type="FunCoup" id="A0A1D2VPP5">
    <property type="interactions" value="493"/>
</dbReference>
<dbReference type="InterPro" id="IPR019410">
    <property type="entry name" value="Methyltransf_16"/>
</dbReference>